<feature type="transmembrane region" description="Helical" evidence="1">
    <location>
        <begin position="264"/>
        <end position="285"/>
    </location>
</feature>
<feature type="domain" description="DUF1206" evidence="2">
    <location>
        <begin position="137"/>
        <end position="195"/>
    </location>
</feature>
<keyword evidence="1" id="KW-0812">Transmembrane</keyword>
<protein>
    <recommendedName>
        <fullName evidence="2">DUF1206 domain-containing protein</fullName>
    </recommendedName>
</protein>
<evidence type="ECO:0000259" key="2">
    <source>
        <dbReference type="Pfam" id="PF06724"/>
    </source>
</evidence>
<dbReference type="AlphaFoldDB" id="A0A1R0KFP0"/>
<feature type="transmembrane region" description="Helical" evidence="1">
    <location>
        <begin position="171"/>
        <end position="190"/>
    </location>
</feature>
<accession>A0A1R0KFP0</accession>
<organism evidence="3 4">
    <name type="scientific">Amycolatopsis coloradensis</name>
    <dbReference type="NCBI Taxonomy" id="76021"/>
    <lineage>
        <taxon>Bacteria</taxon>
        <taxon>Bacillati</taxon>
        <taxon>Actinomycetota</taxon>
        <taxon>Actinomycetes</taxon>
        <taxon>Pseudonocardiales</taxon>
        <taxon>Pseudonocardiaceae</taxon>
        <taxon>Amycolatopsis</taxon>
    </lineage>
</organism>
<feature type="domain" description="DUF1206" evidence="2">
    <location>
        <begin position="221"/>
        <end position="290"/>
    </location>
</feature>
<evidence type="ECO:0000313" key="4">
    <source>
        <dbReference type="Proteomes" id="UP000187486"/>
    </source>
</evidence>
<dbReference type="EMBL" id="MQUQ01000028">
    <property type="protein sequence ID" value="OLZ44167.1"/>
    <property type="molecule type" value="Genomic_DNA"/>
</dbReference>
<feature type="domain" description="DUF1206" evidence="2">
    <location>
        <begin position="51"/>
        <end position="115"/>
    </location>
</feature>
<dbReference type="OrthoDB" id="4552598at2"/>
<name>A0A1R0KFP0_9PSEU</name>
<feature type="transmembrane region" description="Helical" evidence="1">
    <location>
        <begin position="91"/>
        <end position="110"/>
    </location>
</feature>
<feature type="transmembrane region" description="Helical" evidence="1">
    <location>
        <begin position="130"/>
        <end position="151"/>
    </location>
</feature>
<dbReference type="InterPro" id="IPR009597">
    <property type="entry name" value="DUF1206"/>
</dbReference>
<feature type="transmembrane region" description="Helical" evidence="1">
    <location>
        <begin position="221"/>
        <end position="244"/>
    </location>
</feature>
<dbReference type="Proteomes" id="UP000187486">
    <property type="component" value="Unassembled WGS sequence"/>
</dbReference>
<proteinExistence type="predicted"/>
<sequence>MSPACTLDLSGDQERPGVGTLLRPALANGQPVDKDHPMRDSKTFDLIARGGLICYAVVHLLVAWLATQVALGDKAKADKAGALQVVVAEGGAWLLWLIAAGLAVLALWQLSEALTGHRHVKARRRTVRRIVSGIEVVLYGLVSYSAVKIAIAGADDGQGSMVADILAQSYGQVLVTVAGIAVVAVAVFLAQRGFRKTFVRELDFGSASAPTRTTTIRLGQVGWVALSAAYGTIGVLTVIAAVTFDPAKASGLDAALKTLVAQPYGGPMLLALAAGIAAFGAFALLDARFRKI</sequence>
<reference evidence="3 4" key="1">
    <citation type="submission" date="2016-01" db="EMBL/GenBank/DDBJ databases">
        <title>Amycolatopsis coloradensis genome sequencing and assembly.</title>
        <authorList>
            <person name="Mayilraj S."/>
        </authorList>
    </citation>
    <scope>NUCLEOTIDE SEQUENCE [LARGE SCALE GENOMIC DNA]</scope>
    <source>
        <strain evidence="3 4">DSM 44225</strain>
    </source>
</reference>
<dbReference type="STRING" id="76021.BS329_37205"/>
<evidence type="ECO:0000313" key="3">
    <source>
        <dbReference type="EMBL" id="OLZ44167.1"/>
    </source>
</evidence>
<evidence type="ECO:0000256" key="1">
    <source>
        <dbReference type="SAM" id="Phobius"/>
    </source>
</evidence>
<keyword evidence="4" id="KW-1185">Reference proteome</keyword>
<comment type="caution">
    <text evidence="3">The sequence shown here is derived from an EMBL/GenBank/DDBJ whole genome shotgun (WGS) entry which is preliminary data.</text>
</comment>
<keyword evidence="1" id="KW-0472">Membrane</keyword>
<feature type="transmembrane region" description="Helical" evidence="1">
    <location>
        <begin position="46"/>
        <end position="71"/>
    </location>
</feature>
<gene>
    <name evidence="3" type="ORF">BS329_37205</name>
</gene>
<dbReference type="Pfam" id="PF06724">
    <property type="entry name" value="DUF1206"/>
    <property type="match status" value="3"/>
</dbReference>
<keyword evidence="1" id="KW-1133">Transmembrane helix</keyword>